<dbReference type="SMART" id="SM00558">
    <property type="entry name" value="JmjC"/>
    <property type="match status" value="1"/>
</dbReference>
<accession>A0A3S1B0W6</accession>
<dbReference type="OrthoDB" id="2942327at2"/>
<dbReference type="Proteomes" id="UP000281028">
    <property type="component" value="Unassembled WGS sequence"/>
</dbReference>
<comment type="caution">
    <text evidence="1">The sequence shown here is derived from an EMBL/GenBank/DDBJ whole genome shotgun (WGS) entry which is preliminary data.</text>
</comment>
<dbReference type="PANTHER" id="PTHR12461:SF105">
    <property type="entry name" value="HYPOXIA-INDUCIBLE FACTOR 1-ALPHA INHIBITOR"/>
    <property type="match status" value="1"/>
</dbReference>
<organism evidence="1 2">
    <name type="scientific">Chitinophaga solisilvae</name>
    <dbReference type="NCBI Taxonomy" id="1233460"/>
    <lineage>
        <taxon>Bacteria</taxon>
        <taxon>Pseudomonadati</taxon>
        <taxon>Bacteroidota</taxon>
        <taxon>Chitinophagia</taxon>
        <taxon>Chitinophagales</taxon>
        <taxon>Chitinophagaceae</taxon>
        <taxon>Chitinophaga</taxon>
    </lineage>
</organism>
<dbReference type="Pfam" id="PF13621">
    <property type="entry name" value="Cupin_8"/>
    <property type="match status" value="1"/>
</dbReference>
<name>A0A3S1B0W6_9BACT</name>
<reference evidence="1" key="1">
    <citation type="submission" date="2020-05" db="EMBL/GenBank/DDBJ databases">
        <title>Chitinophaga laudate sp. nov., isolated from a tropical peat swamp.</title>
        <authorList>
            <person name="Goh C.B.S."/>
            <person name="Lee M.S."/>
            <person name="Parimannan S."/>
            <person name="Pasbakhsh P."/>
            <person name="Yule C.M."/>
            <person name="Rajandas H."/>
            <person name="Loke S."/>
            <person name="Croft L."/>
            <person name="Tan J.B.L."/>
        </authorList>
    </citation>
    <scope>NUCLEOTIDE SEQUENCE</scope>
    <source>
        <strain evidence="1">Mgbs1</strain>
    </source>
</reference>
<gene>
    <name evidence="1" type="ORF">ECE50_010225</name>
</gene>
<protein>
    <submittedName>
        <fullName evidence="1">Cupin-like domain-containing protein</fullName>
    </submittedName>
</protein>
<evidence type="ECO:0000313" key="1">
    <source>
        <dbReference type="EMBL" id="NSL87206.1"/>
    </source>
</evidence>
<evidence type="ECO:0000313" key="2">
    <source>
        <dbReference type="Proteomes" id="UP000281028"/>
    </source>
</evidence>
<dbReference type="SUPFAM" id="SSF51197">
    <property type="entry name" value="Clavaminate synthase-like"/>
    <property type="match status" value="1"/>
</dbReference>
<proteinExistence type="predicted"/>
<dbReference type="Gene3D" id="2.60.120.650">
    <property type="entry name" value="Cupin"/>
    <property type="match status" value="1"/>
</dbReference>
<dbReference type="PANTHER" id="PTHR12461">
    <property type="entry name" value="HYPOXIA-INDUCIBLE FACTOR 1 ALPHA INHIBITOR-RELATED"/>
    <property type="match status" value="1"/>
</dbReference>
<keyword evidence="2" id="KW-1185">Reference proteome</keyword>
<dbReference type="PROSITE" id="PS51184">
    <property type="entry name" value="JMJC"/>
    <property type="match status" value="1"/>
</dbReference>
<dbReference type="InterPro" id="IPR003347">
    <property type="entry name" value="JmjC_dom"/>
</dbReference>
<dbReference type="AlphaFoldDB" id="A0A3S1B0W6"/>
<sequence>MITHIDEISVQEFNARLFDKQYFIPGKPLIVRNFFIEEDKYARWTPEFLMNAVKGDDRPVGMSVYTMSEDKHEQFFRSGVREDHGLQEAMALAVADPEGGKYYNLLESSIPALVEKVEIPAFLTDKTNSSEGYLWIGNGNITPLHFDAPNNFYFQIKGSKIFHIFEPSHYFYLYPSGSNASAISDVETIDQQKYPLAKHVKPVVVRLEPGDFLYLPPFWWHQVESAGAYISLNYWGYPRVEQCLCYPGFYELLRHFELGILIRMYERTNKHGAEDFTIREVVQMLLARGYNWAAYIFGMALFQDRLYEILEDAGISPSADIISRTEEFFARMDRQEMNLDNIRYETLGEDRFYDASRLLHTHEVVSRETADRLYRFASFLKQAKSLDNVTVSPQLVNDMMDFHEELATFDVRAVQA</sequence>
<dbReference type="EMBL" id="RIAR02000001">
    <property type="protein sequence ID" value="NSL87206.1"/>
    <property type="molecule type" value="Genomic_DNA"/>
</dbReference>
<dbReference type="InterPro" id="IPR041667">
    <property type="entry name" value="Cupin_8"/>
</dbReference>